<gene>
    <name evidence="3" type="ORF">ENSA5_05400</name>
</gene>
<dbReference type="NCBIfam" id="TIGR03382">
    <property type="entry name" value="GC_trans_RRR"/>
    <property type="match status" value="1"/>
</dbReference>
<dbReference type="EMBL" id="PVNK01000025">
    <property type="protein sequence ID" value="PRQ04775.1"/>
    <property type="molecule type" value="Genomic_DNA"/>
</dbReference>
<sequence>MRAPWLALALLLAPASALAHPLQDVRTPVEWSDAPCMTIIDRSQDPVYPLEYDIPLEDAPILEDEPLDSHTHQFLGFCRDHHLDELLPNWLSEADLEDSVMFGLGTIDTVDLELHVLDNAPHWADCFTRISADDERRPITFEVAADPVLWDTSVLAAGTWVVEGYTYEPWYNLWSPHPGVFKVVDDPDPAASPPAAALTFTEQTVFVDAQIDLTGCVDAMDGSTMTLSWARAGTGDPQWTVFETELPVQNGSFSLPFFAPAEAAGHPMLIKLDVRDPIDRAWTAHARALIGVISSLGGGGDSDDSDDTGDDTETEGGDTGSDETGPTLDDNESAGCGCSTDNEDDGPIWALSALLLLALRPRRPCVQM</sequence>
<dbReference type="OrthoDB" id="5508731at2"/>
<feature type="signal peptide" evidence="2">
    <location>
        <begin position="1"/>
        <end position="19"/>
    </location>
</feature>
<feature type="chain" id="PRO_5015436859" description="MYXO-CTERM domain-containing protein" evidence="2">
    <location>
        <begin position="20"/>
        <end position="368"/>
    </location>
</feature>
<dbReference type="InterPro" id="IPR017756">
    <property type="entry name" value="TM_Gly-Cys-Arg_CS"/>
</dbReference>
<feature type="compositionally biased region" description="Acidic residues" evidence="1">
    <location>
        <begin position="301"/>
        <end position="316"/>
    </location>
</feature>
<name>A0A2S9YI32_9BACT</name>
<organism evidence="3 4">
    <name type="scientific">Enhygromyxa salina</name>
    <dbReference type="NCBI Taxonomy" id="215803"/>
    <lineage>
        <taxon>Bacteria</taxon>
        <taxon>Pseudomonadati</taxon>
        <taxon>Myxococcota</taxon>
        <taxon>Polyangia</taxon>
        <taxon>Nannocystales</taxon>
        <taxon>Nannocystaceae</taxon>
        <taxon>Enhygromyxa</taxon>
    </lineage>
</organism>
<dbReference type="RefSeq" id="WP_106390002.1">
    <property type="nucleotide sequence ID" value="NZ_PVNK01000025.1"/>
</dbReference>
<proteinExistence type="predicted"/>
<dbReference type="Proteomes" id="UP000237968">
    <property type="component" value="Unassembled WGS sequence"/>
</dbReference>
<evidence type="ECO:0000256" key="2">
    <source>
        <dbReference type="SAM" id="SignalP"/>
    </source>
</evidence>
<reference evidence="3 4" key="1">
    <citation type="submission" date="2018-03" db="EMBL/GenBank/DDBJ databases">
        <title>Draft Genome Sequences of the Obligatory Marine Myxobacteria Enhygromyxa salina SWB005.</title>
        <authorList>
            <person name="Poehlein A."/>
            <person name="Moghaddam J.A."/>
            <person name="Harms H."/>
            <person name="Alanjari M."/>
            <person name="Koenig G.M."/>
            <person name="Daniel R."/>
            <person name="Schaeberle T.F."/>
        </authorList>
    </citation>
    <scope>NUCLEOTIDE SEQUENCE [LARGE SCALE GENOMIC DNA]</scope>
    <source>
        <strain evidence="3 4">SWB005</strain>
    </source>
</reference>
<feature type="region of interest" description="Disordered" evidence="1">
    <location>
        <begin position="296"/>
        <end position="342"/>
    </location>
</feature>
<dbReference type="AlphaFoldDB" id="A0A2S9YI32"/>
<evidence type="ECO:0000313" key="4">
    <source>
        <dbReference type="Proteomes" id="UP000237968"/>
    </source>
</evidence>
<keyword evidence="4" id="KW-1185">Reference proteome</keyword>
<accession>A0A2S9YI32</accession>
<evidence type="ECO:0008006" key="5">
    <source>
        <dbReference type="Google" id="ProtNLM"/>
    </source>
</evidence>
<comment type="caution">
    <text evidence="3">The sequence shown here is derived from an EMBL/GenBank/DDBJ whole genome shotgun (WGS) entry which is preliminary data.</text>
</comment>
<evidence type="ECO:0000313" key="3">
    <source>
        <dbReference type="EMBL" id="PRQ04775.1"/>
    </source>
</evidence>
<protein>
    <recommendedName>
        <fullName evidence="5">MYXO-CTERM domain-containing protein</fullName>
    </recommendedName>
</protein>
<keyword evidence="2" id="KW-0732">Signal</keyword>
<dbReference type="InterPro" id="IPR024038">
    <property type="entry name" value="MYXO-CTERM"/>
</dbReference>
<evidence type="ECO:0000256" key="1">
    <source>
        <dbReference type="SAM" id="MobiDB-lite"/>
    </source>
</evidence>
<dbReference type="NCBIfam" id="TIGR03901">
    <property type="entry name" value="MYXO-CTERM"/>
    <property type="match status" value="1"/>
</dbReference>